<proteinExistence type="predicted"/>
<evidence type="ECO:0000256" key="1">
    <source>
        <dbReference type="SAM" id="MobiDB-lite"/>
    </source>
</evidence>
<sequence>MLATTGGVAGENPTPQILSLLVSSPVRKTILVVTVQQHLPKLPLAASRPSPALPSSSRESLAPLVRIRGTSSLTRELSETKQRPPNDEVGDQNWSSCRDHTVRVLRKEVKVLNMNMLFGVGDCSLVQVEDEDGDGFFCVVGLVFVLSAVV</sequence>
<accession>A0A4D6MIY9</accession>
<gene>
    <name evidence="2" type="ORF">DEO72_LG7g1852</name>
</gene>
<evidence type="ECO:0000313" key="3">
    <source>
        <dbReference type="Proteomes" id="UP000501690"/>
    </source>
</evidence>
<protein>
    <submittedName>
        <fullName evidence="2">Uncharacterized protein</fullName>
    </submittedName>
</protein>
<feature type="compositionally biased region" description="Basic and acidic residues" evidence="1">
    <location>
        <begin position="76"/>
        <end position="86"/>
    </location>
</feature>
<name>A0A4D6MIY9_VIGUN</name>
<evidence type="ECO:0000313" key="2">
    <source>
        <dbReference type="EMBL" id="QCE00562.1"/>
    </source>
</evidence>
<dbReference type="AlphaFoldDB" id="A0A4D6MIY9"/>
<reference evidence="2 3" key="1">
    <citation type="submission" date="2019-04" db="EMBL/GenBank/DDBJ databases">
        <title>An improved genome assembly and genetic linkage map for asparagus bean, Vigna unguiculata ssp. sesquipedialis.</title>
        <authorList>
            <person name="Xia Q."/>
            <person name="Zhang R."/>
            <person name="Dong Y."/>
        </authorList>
    </citation>
    <scope>NUCLEOTIDE SEQUENCE [LARGE SCALE GENOMIC DNA]</scope>
    <source>
        <tissue evidence="2">Leaf</tissue>
    </source>
</reference>
<keyword evidence="3" id="KW-1185">Reference proteome</keyword>
<organism evidence="2 3">
    <name type="scientific">Vigna unguiculata</name>
    <name type="common">Cowpea</name>
    <dbReference type="NCBI Taxonomy" id="3917"/>
    <lineage>
        <taxon>Eukaryota</taxon>
        <taxon>Viridiplantae</taxon>
        <taxon>Streptophyta</taxon>
        <taxon>Embryophyta</taxon>
        <taxon>Tracheophyta</taxon>
        <taxon>Spermatophyta</taxon>
        <taxon>Magnoliopsida</taxon>
        <taxon>eudicotyledons</taxon>
        <taxon>Gunneridae</taxon>
        <taxon>Pentapetalae</taxon>
        <taxon>rosids</taxon>
        <taxon>fabids</taxon>
        <taxon>Fabales</taxon>
        <taxon>Fabaceae</taxon>
        <taxon>Papilionoideae</taxon>
        <taxon>50 kb inversion clade</taxon>
        <taxon>NPAAA clade</taxon>
        <taxon>indigoferoid/millettioid clade</taxon>
        <taxon>Phaseoleae</taxon>
        <taxon>Vigna</taxon>
    </lineage>
</organism>
<dbReference type="EMBL" id="CP039351">
    <property type="protein sequence ID" value="QCE00562.1"/>
    <property type="molecule type" value="Genomic_DNA"/>
</dbReference>
<feature type="region of interest" description="Disordered" evidence="1">
    <location>
        <begin position="72"/>
        <end position="94"/>
    </location>
</feature>
<dbReference type="Proteomes" id="UP000501690">
    <property type="component" value="Linkage Group LG7"/>
</dbReference>